<evidence type="ECO:0000313" key="1">
    <source>
        <dbReference type="EMBL" id="CAA6805159.1"/>
    </source>
</evidence>
<accession>A0A6S6SIK3</accession>
<organism evidence="1">
    <name type="scientific">uncultured Sulfurovum sp</name>
    <dbReference type="NCBI Taxonomy" id="269237"/>
    <lineage>
        <taxon>Bacteria</taxon>
        <taxon>Pseudomonadati</taxon>
        <taxon>Campylobacterota</taxon>
        <taxon>Epsilonproteobacteria</taxon>
        <taxon>Campylobacterales</taxon>
        <taxon>Sulfurovaceae</taxon>
        <taxon>Sulfurovum</taxon>
        <taxon>environmental samples</taxon>
    </lineage>
</organism>
<proteinExistence type="predicted"/>
<dbReference type="AlphaFoldDB" id="A0A6S6SIK3"/>
<name>A0A6S6SIK3_9BACT</name>
<reference evidence="1" key="1">
    <citation type="submission" date="2020-01" db="EMBL/GenBank/DDBJ databases">
        <authorList>
            <person name="Meier V. D."/>
            <person name="Meier V D."/>
        </authorList>
    </citation>
    <scope>NUCLEOTIDE SEQUENCE</scope>
    <source>
        <strain evidence="1">HLG_WM_MAG_02</strain>
    </source>
</reference>
<protein>
    <recommendedName>
        <fullName evidence="2">Polyhydroxyalkanoate synthesis regulator phasin</fullName>
    </recommendedName>
</protein>
<dbReference type="EMBL" id="CACVAZ010000023">
    <property type="protein sequence ID" value="CAA6805159.1"/>
    <property type="molecule type" value="Genomic_DNA"/>
</dbReference>
<gene>
    <name evidence="1" type="ORF">HELGO_WM11431</name>
</gene>
<sequence>MLKELLYTGMGAAALIKEKVEAELDELQKKGKINTDDAKSFIESIEAKGKEEDEKIKEKTKLMIKEIIDELGLATKEDIEALKKTLKEG</sequence>
<evidence type="ECO:0008006" key="2">
    <source>
        <dbReference type="Google" id="ProtNLM"/>
    </source>
</evidence>